<name>A0A090N8I9_AFIFE</name>
<evidence type="ECO:0000313" key="1">
    <source>
        <dbReference type="EMBL" id="CEG10113.1"/>
    </source>
</evidence>
<accession>A0A090N8I9</accession>
<organism evidence="1 2">
    <name type="scientific">Afipia felis</name>
    <name type="common">Cat scratch disease bacillus</name>
    <dbReference type="NCBI Taxonomy" id="1035"/>
    <lineage>
        <taxon>Bacteria</taxon>
        <taxon>Pseudomonadati</taxon>
        <taxon>Pseudomonadota</taxon>
        <taxon>Alphaproteobacteria</taxon>
        <taxon>Hyphomicrobiales</taxon>
        <taxon>Nitrobacteraceae</taxon>
        <taxon>Afipia</taxon>
    </lineage>
</organism>
<dbReference type="Proteomes" id="UP000035762">
    <property type="component" value="Unassembled WGS sequence"/>
</dbReference>
<reference evidence="1 2" key="1">
    <citation type="journal article" date="2014" name="Genome Announc.">
        <title>Genome Sequence of Afipia felis Strain 76713, Isolated in Hospital Water Using an Amoeba Co-Culture Procedure.</title>
        <authorList>
            <person name="Benamar S."/>
            <person name="La Scola B."/>
            <person name="Croce O."/>
        </authorList>
    </citation>
    <scope>NUCLEOTIDE SEQUENCE [LARGE SCALE GENOMIC DNA]</scope>
    <source>
        <strain evidence="1 2">76713</strain>
    </source>
</reference>
<keyword evidence="2" id="KW-1185">Reference proteome</keyword>
<protein>
    <submittedName>
        <fullName evidence="1">Uncharacterized protein</fullName>
    </submittedName>
</protein>
<evidence type="ECO:0000313" key="2">
    <source>
        <dbReference type="Proteomes" id="UP000035762"/>
    </source>
</evidence>
<dbReference type="STRING" id="1035.BN961_03548"/>
<comment type="caution">
    <text evidence="1">The sequence shown here is derived from an EMBL/GenBank/DDBJ whole genome shotgun (WGS) entry which is preliminary data.</text>
</comment>
<dbReference type="AlphaFoldDB" id="A0A090N8I9"/>
<dbReference type="EMBL" id="CCAZ020000002">
    <property type="protein sequence ID" value="CEG10113.1"/>
    <property type="molecule type" value="Genomic_DNA"/>
</dbReference>
<proteinExistence type="predicted"/>
<gene>
    <name evidence="1" type="ORF">BN961_03548</name>
</gene>
<sequence>MQGFGQSGHGAWHTDTERTIARFLRIRLAVRPQKHRRRRGFRCSLAIVERDAFVLARQMDHHEAAAAEIARARIGHRHREPGRDRRIHGIAATFEHVGAKPRGDLFLRDHHAVACEHRLCVSRQRRDAGILCQSGGRQQHQQQGKSKAVQKQAFLFRRNGGAR</sequence>